<dbReference type="RefSeq" id="NP_044807.1">
    <property type="nucleotide sequence ID" value="NC_001823.1"/>
</dbReference>
<gene>
    <name evidence="3" type="primary">tatA</name>
</gene>
<dbReference type="GeneID" id="801081"/>
<keyword evidence="2" id="KW-0812">Transmembrane</keyword>
<dbReference type="PIR" id="S78189">
    <property type="entry name" value="S78189"/>
</dbReference>
<keyword evidence="3" id="KW-0496">Mitochondrion</keyword>
<dbReference type="GO" id="GO:0015031">
    <property type="term" value="P:protein transport"/>
    <property type="evidence" value="ECO:0007669"/>
    <property type="project" value="UniProtKB-KW"/>
</dbReference>
<geneLocation type="mitochondrion" evidence="3"/>
<name>O21292_RECAM</name>
<dbReference type="AlphaFoldDB" id="O21292"/>
<organism evidence="3">
    <name type="scientific">Reclinomonas americana</name>
    <dbReference type="NCBI Taxonomy" id="48483"/>
    <lineage>
        <taxon>Eukaryota</taxon>
        <taxon>Discoba</taxon>
        <taxon>Jakobida</taxon>
        <taxon>Histionina</taxon>
        <taxon>Histionidae</taxon>
        <taxon>Reclinomonas</taxon>
    </lineage>
</organism>
<evidence type="ECO:0000256" key="2">
    <source>
        <dbReference type="SAM" id="Phobius"/>
    </source>
</evidence>
<keyword evidence="2" id="KW-1133">Transmembrane helix</keyword>
<evidence type="ECO:0000256" key="1">
    <source>
        <dbReference type="SAM" id="MobiDB-lite"/>
    </source>
</evidence>
<evidence type="ECO:0000313" key="3">
    <source>
        <dbReference type="EMBL" id="AAD11922.1"/>
    </source>
</evidence>
<keyword evidence="2" id="KW-0472">Membrane</keyword>
<protein>
    <submittedName>
        <fullName evidence="3">SecY-independent protein translocase component TatA</fullName>
    </submittedName>
</protein>
<dbReference type="EMBL" id="AF007261">
    <property type="protein sequence ID" value="AAD11922.1"/>
    <property type="molecule type" value="Genomic_DNA"/>
</dbReference>
<sequence length="64" mass="7240">MSIGLGQILVIIIVIIFLFGRFPTLSKNLTDGLDNIRSYLEQKKEVSSNEKLDSSIKKEENSKK</sequence>
<feature type="transmembrane region" description="Helical" evidence="2">
    <location>
        <begin position="6"/>
        <end position="22"/>
    </location>
</feature>
<proteinExistence type="predicted"/>
<dbReference type="GO" id="GO:0016020">
    <property type="term" value="C:membrane"/>
    <property type="evidence" value="ECO:0007669"/>
    <property type="project" value="UniProtKB-ARBA"/>
</dbReference>
<accession>O21292</accession>
<feature type="region of interest" description="Disordered" evidence="1">
    <location>
        <begin position="45"/>
        <end position="64"/>
    </location>
</feature>
<reference evidence="3" key="1">
    <citation type="journal article" date="1997" name="Nature">
        <title>An ancestral mitochondrial DNA resembling a eubacterial genome in miniature.</title>
        <authorList>
            <person name="Lang B.F."/>
            <person name="Burger G."/>
            <person name="O'Kelly C.J."/>
            <person name="Cedergren R."/>
            <person name="Golding G.B."/>
            <person name="Lemieux C."/>
            <person name="Sankoff D."/>
            <person name="Turmel M."/>
            <person name="Gray M.W."/>
        </authorList>
    </citation>
    <scope>NUCLEOTIDE SEQUENCE</scope>
    <source>
        <strain evidence="3">ATCC50394</strain>
    </source>
</reference>